<keyword evidence="5" id="KW-0190">Covalent protein-DNA linkage</keyword>
<reference evidence="9 10" key="1">
    <citation type="journal article" date="2023" name="Nat. Commun.">
        <title>Origin of minicircular mitochondrial genomes in red algae.</title>
        <authorList>
            <person name="Lee Y."/>
            <person name="Cho C.H."/>
            <person name="Lee Y.M."/>
            <person name="Park S.I."/>
            <person name="Yang J.H."/>
            <person name="West J.A."/>
            <person name="Bhattacharya D."/>
            <person name="Yoon H.S."/>
        </authorList>
    </citation>
    <scope>NUCLEOTIDE SEQUENCE [LARGE SCALE GENOMIC DNA]</scope>
    <source>
        <strain evidence="9 10">CCMP1338</strain>
        <tissue evidence="9">Whole cell</tissue>
    </source>
</reference>
<dbReference type="Proteomes" id="UP001157974">
    <property type="component" value="Unassembled WGS sequence"/>
</dbReference>
<dbReference type="Gene3D" id="3.90.1680.10">
    <property type="entry name" value="SOS response associated peptidase-like"/>
    <property type="match status" value="1"/>
</dbReference>
<keyword evidence="4" id="KW-0378">Hydrolase</keyword>
<dbReference type="Pfam" id="PF02586">
    <property type="entry name" value="SRAP"/>
    <property type="match status" value="1"/>
</dbReference>
<evidence type="ECO:0000313" key="10">
    <source>
        <dbReference type="Proteomes" id="UP001157974"/>
    </source>
</evidence>
<evidence type="ECO:0000313" key="9">
    <source>
        <dbReference type="EMBL" id="KAJ8904660.1"/>
    </source>
</evidence>
<evidence type="ECO:0000256" key="7">
    <source>
        <dbReference type="ARBA" id="ARBA00023239"/>
    </source>
</evidence>
<dbReference type="PANTHER" id="PTHR13604">
    <property type="entry name" value="DC12-RELATED"/>
    <property type="match status" value="1"/>
</dbReference>
<dbReference type="GO" id="GO:0008233">
    <property type="term" value="F:peptidase activity"/>
    <property type="evidence" value="ECO:0007669"/>
    <property type="project" value="UniProtKB-KW"/>
</dbReference>
<dbReference type="GO" id="GO:0006508">
    <property type="term" value="P:proteolysis"/>
    <property type="evidence" value="ECO:0007669"/>
    <property type="project" value="UniProtKB-KW"/>
</dbReference>
<comment type="similarity">
    <text evidence="1">Belongs to the SOS response-associated peptidase family.</text>
</comment>
<evidence type="ECO:0000256" key="3">
    <source>
        <dbReference type="ARBA" id="ARBA00022763"/>
    </source>
</evidence>
<keyword evidence="7" id="KW-0456">Lyase</keyword>
<protein>
    <recommendedName>
        <fullName evidence="11">Embryonic stem cell-specific 5-hydroxymethylcytosine-binding protein</fullName>
    </recommendedName>
</protein>
<dbReference type="AlphaFoldDB" id="A0AAV8UQ26"/>
<feature type="region of interest" description="Disordered" evidence="8">
    <location>
        <begin position="243"/>
        <end position="350"/>
    </location>
</feature>
<accession>A0AAV8UQ26</accession>
<organism evidence="9 10">
    <name type="scientific">Rhodosorus marinus</name>
    <dbReference type="NCBI Taxonomy" id="101924"/>
    <lineage>
        <taxon>Eukaryota</taxon>
        <taxon>Rhodophyta</taxon>
        <taxon>Stylonematophyceae</taxon>
        <taxon>Stylonematales</taxon>
        <taxon>Stylonemataceae</taxon>
        <taxon>Rhodosorus</taxon>
    </lineage>
</organism>
<feature type="compositionally biased region" description="Basic and acidic residues" evidence="8">
    <location>
        <begin position="253"/>
        <end position="265"/>
    </location>
</feature>
<name>A0AAV8UQ26_9RHOD</name>
<dbReference type="PANTHER" id="PTHR13604:SF0">
    <property type="entry name" value="ABASIC SITE PROCESSING PROTEIN HMCES"/>
    <property type="match status" value="1"/>
</dbReference>
<comment type="caution">
    <text evidence="9">The sequence shown here is derived from an EMBL/GenBank/DDBJ whole genome shotgun (WGS) entry which is preliminary data.</text>
</comment>
<evidence type="ECO:0000256" key="8">
    <source>
        <dbReference type="SAM" id="MobiDB-lite"/>
    </source>
</evidence>
<proteinExistence type="inferred from homology"/>
<dbReference type="GO" id="GO:0016829">
    <property type="term" value="F:lyase activity"/>
    <property type="evidence" value="ECO:0007669"/>
    <property type="project" value="UniProtKB-KW"/>
</dbReference>
<keyword evidence="3" id="KW-0227">DNA damage</keyword>
<evidence type="ECO:0000256" key="1">
    <source>
        <dbReference type="ARBA" id="ARBA00008136"/>
    </source>
</evidence>
<gene>
    <name evidence="9" type="ORF">NDN08_001178</name>
</gene>
<evidence type="ECO:0000256" key="5">
    <source>
        <dbReference type="ARBA" id="ARBA00023124"/>
    </source>
</evidence>
<keyword evidence="2" id="KW-0645">Protease</keyword>
<evidence type="ECO:0000256" key="4">
    <source>
        <dbReference type="ARBA" id="ARBA00022801"/>
    </source>
</evidence>
<evidence type="ECO:0000256" key="6">
    <source>
        <dbReference type="ARBA" id="ARBA00023125"/>
    </source>
</evidence>
<sequence>MCGRYRNGSDAETIEAAAGTTQWRDRENFRAGYNASPTTNNPVVTKDAASGAKTIHVMRWGLIPSWAKDPKTLPTIMFNARGETIVDRPAFRGPVKAGKRCVVITDGFYEWYRGKDSKYTSPTGETSQPYHVSLPDGGLMKMAGLYDVWKNTEGNEVFTYTIITIASRGTKLSWLHDRMPVILNDESQEQWLDVEAYKGKTAVDEFVKPYMTELEFIKMTSNLHGPLPESASRGQDILSAFLRTSPSKKTKREHVESPQKDKQNEAETTPSVMDSSKDVDVENSKDVSKAQIRKTTETDREAKVEMRSTPETASKDWKTTSLPVKRRLSAADTQPKRQMRMDQFFGKRTN</sequence>
<evidence type="ECO:0008006" key="11">
    <source>
        <dbReference type="Google" id="ProtNLM"/>
    </source>
</evidence>
<keyword evidence="6" id="KW-0238">DNA-binding</keyword>
<dbReference type="InterPro" id="IPR003738">
    <property type="entry name" value="SRAP"/>
</dbReference>
<dbReference type="GO" id="GO:0106300">
    <property type="term" value="P:protein-DNA covalent cross-linking repair"/>
    <property type="evidence" value="ECO:0007669"/>
    <property type="project" value="InterPro"/>
</dbReference>
<dbReference type="GO" id="GO:0003697">
    <property type="term" value="F:single-stranded DNA binding"/>
    <property type="evidence" value="ECO:0007669"/>
    <property type="project" value="InterPro"/>
</dbReference>
<keyword evidence="10" id="KW-1185">Reference proteome</keyword>
<dbReference type="SUPFAM" id="SSF143081">
    <property type="entry name" value="BB1717-like"/>
    <property type="match status" value="1"/>
</dbReference>
<dbReference type="EMBL" id="JAMWBK010000005">
    <property type="protein sequence ID" value="KAJ8904660.1"/>
    <property type="molecule type" value="Genomic_DNA"/>
</dbReference>
<feature type="compositionally biased region" description="Basic and acidic residues" evidence="8">
    <location>
        <begin position="275"/>
        <end position="318"/>
    </location>
</feature>
<evidence type="ECO:0000256" key="2">
    <source>
        <dbReference type="ARBA" id="ARBA00022670"/>
    </source>
</evidence>
<dbReference type="InterPro" id="IPR036590">
    <property type="entry name" value="SRAP-like"/>
</dbReference>